<dbReference type="Proteomes" id="UP001153332">
    <property type="component" value="Unassembled WGS sequence"/>
</dbReference>
<organism evidence="1 2">
    <name type="scientific">Lasiodiplodia mahajangana</name>
    <dbReference type="NCBI Taxonomy" id="1108764"/>
    <lineage>
        <taxon>Eukaryota</taxon>
        <taxon>Fungi</taxon>
        <taxon>Dikarya</taxon>
        <taxon>Ascomycota</taxon>
        <taxon>Pezizomycotina</taxon>
        <taxon>Dothideomycetes</taxon>
        <taxon>Dothideomycetes incertae sedis</taxon>
        <taxon>Botryosphaeriales</taxon>
        <taxon>Botryosphaeriaceae</taxon>
        <taxon>Lasiodiplodia</taxon>
    </lineage>
</organism>
<protein>
    <submittedName>
        <fullName evidence="1">Uncharacterized protein</fullName>
    </submittedName>
</protein>
<proteinExistence type="predicted"/>
<gene>
    <name evidence="1" type="ORF">O1611_g87</name>
</gene>
<name>A0ACC2K1H7_9PEZI</name>
<evidence type="ECO:0000313" key="2">
    <source>
        <dbReference type="Proteomes" id="UP001153332"/>
    </source>
</evidence>
<reference evidence="1" key="1">
    <citation type="submission" date="2022-12" db="EMBL/GenBank/DDBJ databases">
        <title>Genome Sequence of Lasiodiplodia mahajangana.</title>
        <authorList>
            <person name="Buettner E."/>
        </authorList>
    </citation>
    <scope>NUCLEOTIDE SEQUENCE</scope>
    <source>
        <strain evidence="1">VT137</strain>
    </source>
</reference>
<accession>A0ACC2K1H7</accession>
<comment type="caution">
    <text evidence="1">The sequence shown here is derived from an EMBL/GenBank/DDBJ whole genome shotgun (WGS) entry which is preliminary data.</text>
</comment>
<dbReference type="EMBL" id="JAPUUL010000006">
    <property type="protein sequence ID" value="KAJ8133529.1"/>
    <property type="molecule type" value="Genomic_DNA"/>
</dbReference>
<keyword evidence="2" id="KW-1185">Reference proteome</keyword>
<sequence length="291" mass="32447">MSFLTYPLLRFAAFVLRILARLQGRITSSPDDTFYLESRDKGRAIQIHIYKSSHSSGPCPVLLNLHGSGFVIPGHGSDDRFCRLVSQSTPYTVLDIRYRLAPESPFPAALNDLEDVVKWVLRQPTRYDLSRVAISGFSAGATLALAAASCLFPASTFRHLVAFYPLVDFTDLDTKRPPDPSGNPIPIFVLRLFKWCYLQSGEDARDPRISPIFAQPESFPTSTMTVTAARDCLALEGEALEAKLQKQLTGRHVSLRMDSCDHAWDKTALDNTPEADARDKAYKQVLQLLLE</sequence>
<evidence type="ECO:0000313" key="1">
    <source>
        <dbReference type="EMBL" id="KAJ8133529.1"/>
    </source>
</evidence>